<dbReference type="EMBL" id="JSYZ01000010">
    <property type="protein sequence ID" value="KPA90379.1"/>
    <property type="molecule type" value="Genomic_DNA"/>
</dbReference>
<dbReference type="RefSeq" id="WP_152973037.1">
    <property type="nucleotide sequence ID" value="NZ_JSYZ01000010.1"/>
</dbReference>
<proteinExistence type="predicted"/>
<comment type="caution">
    <text evidence="1">The sequence shown here is derived from an EMBL/GenBank/DDBJ whole genome shotgun (WGS) entry which is preliminary data.</text>
</comment>
<dbReference type="Proteomes" id="UP000037931">
    <property type="component" value="Unassembled WGS sequence"/>
</dbReference>
<dbReference type="OrthoDB" id="6925137at2"/>
<dbReference type="AlphaFoldDB" id="A0A0N0E3R2"/>
<evidence type="ECO:0000313" key="2">
    <source>
        <dbReference type="Proteomes" id="UP000037931"/>
    </source>
</evidence>
<organism evidence="1 2">
    <name type="scientific">Pseudomonas asplenii</name>
    <dbReference type="NCBI Taxonomy" id="53407"/>
    <lineage>
        <taxon>Bacteria</taxon>
        <taxon>Pseudomonadati</taxon>
        <taxon>Pseudomonadota</taxon>
        <taxon>Gammaproteobacteria</taxon>
        <taxon>Pseudomonadales</taxon>
        <taxon>Pseudomonadaceae</taxon>
        <taxon>Pseudomonas</taxon>
    </lineage>
</organism>
<sequence>MKSRFVVIPAVSQNRVSYPRRGTSYSAEPAPPRFDIYDNEEKCRIITLFHSQVEAEMACAEKNRSTQYELQLASKPDNSLSLE</sequence>
<reference evidence="1 2" key="1">
    <citation type="journal article" date="2015" name="PLoS ONE">
        <title>Rice-Infecting Pseudomonas Genomes Are Highly Accessorized and Harbor Multiple Putative Virulence Mechanisms to Cause Sheath Brown Rot.</title>
        <authorList>
            <person name="Quibod I.L."/>
            <person name="Grande G."/>
            <person name="Oreiro E.G."/>
            <person name="Borja F.N."/>
            <person name="Dossa G.S."/>
            <person name="Mauleon R."/>
            <person name="Cruz C.V."/>
            <person name="Oliva R."/>
        </authorList>
    </citation>
    <scope>NUCLEOTIDE SEQUENCE [LARGE SCALE GENOMIC DNA]</scope>
    <source>
        <strain evidence="1 2">IRRI 6609</strain>
    </source>
</reference>
<gene>
    <name evidence="1" type="ORF">PF66_03187</name>
</gene>
<protein>
    <submittedName>
        <fullName evidence="1">Uncharacterized protein</fullName>
    </submittedName>
</protein>
<accession>A0A0N0E3R2</accession>
<keyword evidence="2" id="KW-1185">Reference proteome</keyword>
<dbReference type="STRING" id="50340.PF66_03187"/>
<evidence type="ECO:0000313" key="1">
    <source>
        <dbReference type="EMBL" id="KPA90379.1"/>
    </source>
</evidence>
<name>A0A0N0E3R2_9PSED</name>
<dbReference type="PATRIC" id="fig|50340.43.peg.485"/>